<dbReference type="AlphaFoldDB" id="A0A177E9V4"/>
<reference evidence="1 2" key="1">
    <citation type="submission" date="2016-02" db="EMBL/GenBank/DDBJ databases">
        <title>Draft genome sequence of Thermodesulfatator sp. S606.</title>
        <authorList>
            <person name="Lai Q."/>
            <person name="Cao J."/>
            <person name="Dupont S."/>
            <person name="Shao Z."/>
            <person name="Jebbar M."/>
            <person name="Alain K."/>
        </authorList>
    </citation>
    <scope>NUCLEOTIDE SEQUENCE [LARGE SCALE GENOMIC DNA]</scope>
    <source>
        <strain evidence="1 2">S606</strain>
    </source>
</reference>
<organism evidence="1 2">
    <name type="scientific">Thermodesulfatator autotrophicus</name>
    <dbReference type="NCBI Taxonomy" id="1795632"/>
    <lineage>
        <taxon>Bacteria</taxon>
        <taxon>Pseudomonadati</taxon>
        <taxon>Thermodesulfobacteriota</taxon>
        <taxon>Thermodesulfobacteria</taxon>
        <taxon>Thermodesulfobacteriales</taxon>
        <taxon>Thermodesulfatatoraceae</taxon>
        <taxon>Thermodesulfatator</taxon>
    </lineage>
</organism>
<dbReference type="RefSeq" id="WP_068540869.1">
    <property type="nucleotide sequence ID" value="NZ_LSFI01000004.1"/>
</dbReference>
<comment type="caution">
    <text evidence="1">The sequence shown here is derived from an EMBL/GenBank/DDBJ whole genome shotgun (WGS) entry which is preliminary data.</text>
</comment>
<evidence type="ECO:0000313" key="2">
    <source>
        <dbReference type="Proteomes" id="UP000076964"/>
    </source>
</evidence>
<proteinExistence type="predicted"/>
<dbReference type="Proteomes" id="UP000076964">
    <property type="component" value="Unassembled WGS sequence"/>
</dbReference>
<dbReference type="STRING" id="1795632.TH606_01415"/>
<gene>
    <name evidence="1" type="ORF">TH606_01415</name>
</gene>
<protein>
    <submittedName>
        <fullName evidence="1">Uncharacterized protein</fullName>
    </submittedName>
</protein>
<keyword evidence="2" id="KW-1185">Reference proteome</keyword>
<sequence>MKTKVVIRAKAKDAKFIGTTMGGALVIVKDYLTGEILDKGIIKGSTGDTKRIMATPWQRGVPLSDENTAGFIAWLDLDEPRLVEIIAYAPYGQAQAMAKASITTWIVPGKHIEGEGIVLDFPGLVVRICEPPAPTSVRVPTEVHLKVHVAPMCGCPIAPKTYWPPEMYEVAAFIKKEENIVSRKELTFCGKRNCFETYIKLEEPGNYELVAYAFDSKTGNTGADKTTIVASK</sequence>
<dbReference type="EMBL" id="LSFI01000004">
    <property type="protein sequence ID" value="OAG28516.1"/>
    <property type="molecule type" value="Genomic_DNA"/>
</dbReference>
<dbReference type="OrthoDB" id="9770889at2"/>
<accession>A0A177E9V4</accession>
<name>A0A177E9V4_9BACT</name>
<evidence type="ECO:0000313" key="1">
    <source>
        <dbReference type="EMBL" id="OAG28516.1"/>
    </source>
</evidence>